<dbReference type="InterPro" id="IPR013249">
    <property type="entry name" value="RNA_pol_sigma70_r4_t2"/>
</dbReference>
<dbReference type="InterPro" id="IPR014325">
    <property type="entry name" value="RNA_pol_sigma-E_actinobac"/>
</dbReference>
<dbReference type="RefSeq" id="WP_328594385.1">
    <property type="nucleotide sequence ID" value="NZ_WEGH01000002.1"/>
</dbReference>
<proteinExistence type="inferred from homology"/>
<evidence type="ECO:0000256" key="2">
    <source>
        <dbReference type="ARBA" id="ARBA00023015"/>
    </source>
</evidence>
<feature type="domain" description="RNA polymerase sigma-70 region 2" evidence="6">
    <location>
        <begin position="21"/>
        <end position="87"/>
    </location>
</feature>
<evidence type="ECO:0000313" key="9">
    <source>
        <dbReference type="Proteomes" id="UP000487268"/>
    </source>
</evidence>
<protein>
    <submittedName>
        <fullName evidence="8">RNA polymerase sigma-E factor</fullName>
    </submittedName>
</protein>
<dbReference type="InterPro" id="IPR013324">
    <property type="entry name" value="RNA_pol_sigma_r3/r4-like"/>
</dbReference>
<dbReference type="NCBIfam" id="TIGR02937">
    <property type="entry name" value="sigma70-ECF"/>
    <property type="match status" value="1"/>
</dbReference>
<name>A0A7K0BWS0_9ACTN</name>
<dbReference type="Gene3D" id="1.10.10.10">
    <property type="entry name" value="Winged helix-like DNA-binding domain superfamily/Winged helix DNA-binding domain"/>
    <property type="match status" value="1"/>
</dbReference>
<gene>
    <name evidence="8" type="primary">sigE_11</name>
    <name evidence="8" type="ORF">ACRB68_37020</name>
</gene>
<dbReference type="Pfam" id="PF04542">
    <property type="entry name" value="Sigma70_r2"/>
    <property type="match status" value="1"/>
</dbReference>
<dbReference type="GO" id="GO:0006352">
    <property type="term" value="P:DNA-templated transcription initiation"/>
    <property type="evidence" value="ECO:0007669"/>
    <property type="project" value="InterPro"/>
</dbReference>
<evidence type="ECO:0000256" key="3">
    <source>
        <dbReference type="ARBA" id="ARBA00023082"/>
    </source>
</evidence>
<dbReference type="SUPFAM" id="SSF88659">
    <property type="entry name" value="Sigma3 and sigma4 domains of RNA polymerase sigma factors"/>
    <property type="match status" value="1"/>
</dbReference>
<organism evidence="8 9">
    <name type="scientific">Actinomadura macrotermitis</name>
    <dbReference type="NCBI Taxonomy" id="2585200"/>
    <lineage>
        <taxon>Bacteria</taxon>
        <taxon>Bacillati</taxon>
        <taxon>Actinomycetota</taxon>
        <taxon>Actinomycetes</taxon>
        <taxon>Streptosporangiales</taxon>
        <taxon>Thermomonosporaceae</taxon>
        <taxon>Actinomadura</taxon>
    </lineage>
</organism>
<dbReference type="SUPFAM" id="SSF88946">
    <property type="entry name" value="Sigma2 domain of RNA polymerase sigma factors"/>
    <property type="match status" value="1"/>
</dbReference>
<sequence length="174" mass="19251">MPKADSLTPPTAPPSEALSELFQQHARRLVHIAVLLVGDRGLAEEVVQDAFLGLHRRWRRTGPPENPEAYLRTSVVNGCRSGLRRRRVAALARVQHRVPEGSAESAALLREEHAEVLAALDRLTRRQREVLVLRFYLDLDDAEIGSALGVSRGTVSSTISRALRGLEELLGGRR</sequence>
<dbReference type="InterPro" id="IPR014284">
    <property type="entry name" value="RNA_pol_sigma-70_dom"/>
</dbReference>
<keyword evidence="3" id="KW-0731">Sigma factor</keyword>
<dbReference type="InterPro" id="IPR039425">
    <property type="entry name" value="RNA_pol_sigma-70-like"/>
</dbReference>
<comment type="caution">
    <text evidence="8">The sequence shown here is derived from an EMBL/GenBank/DDBJ whole genome shotgun (WGS) entry which is preliminary data.</text>
</comment>
<dbReference type="InterPro" id="IPR036388">
    <property type="entry name" value="WH-like_DNA-bd_sf"/>
</dbReference>
<keyword evidence="2" id="KW-0805">Transcription regulation</keyword>
<keyword evidence="5" id="KW-0804">Transcription</keyword>
<evidence type="ECO:0000256" key="5">
    <source>
        <dbReference type="ARBA" id="ARBA00023163"/>
    </source>
</evidence>
<dbReference type="PANTHER" id="PTHR43133">
    <property type="entry name" value="RNA POLYMERASE ECF-TYPE SIGMA FACTO"/>
    <property type="match status" value="1"/>
</dbReference>
<evidence type="ECO:0000313" key="8">
    <source>
        <dbReference type="EMBL" id="MQY05625.1"/>
    </source>
</evidence>
<keyword evidence="4" id="KW-0238">DNA-binding</keyword>
<dbReference type="CDD" id="cd06171">
    <property type="entry name" value="Sigma70_r4"/>
    <property type="match status" value="1"/>
</dbReference>
<evidence type="ECO:0000256" key="4">
    <source>
        <dbReference type="ARBA" id="ARBA00023125"/>
    </source>
</evidence>
<feature type="domain" description="RNA polymerase sigma factor 70 region 4 type 2" evidence="7">
    <location>
        <begin position="114"/>
        <end position="164"/>
    </location>
</feature>
<dbReference type="GO" id="GO:0016987">
    <property type="term" value="F:sigma factor activity"/>
    <property type="evidence" value="ECO:0007669"/>
    <property type="project" value="UniProtKB-KW"/>
</dbReference>
<dbReference type="NCBIfam" id="TIGR02983">
    <property type="entry name" value="SigE-fam_strep"/>
    <property type="match status" value="1"/>
</dbReference>
<dbReference type="EMBL" id="WEGH01000002">
    <property type="protein sequence ID" value="MQY05625.1"/>
    <property type="molecule type" value="Genomic_DNA"/>
</dbReference>
<reference evidence="8 9" key="1">
    <citation type="submission" date="2019-10" db="EMBL/GenBank/DDBJ databases">
        <title>Actinomadura rubteroloni sp. nov. and Actinomadura macrotermitis sp. nov., isolated from the gut of fungus growing-termite Macrotermes natalensis.</title>
        <authorList>
            <person name="Benndorf R."/>
            <person name="Martin K."/>
            <person name="Kuefner M."/>
            <person name="De Beer W."/>
            <person name="Kaster A.-K."/>
            <person name="Vollmers J."/>
            <person name="Poulsen M."/>
            <person name="Beemelmanns C."/>
        </authorList>
    </citation>
    <scope>NUCLEOTIDE SEQUENCE [LARGE SCALE GENOMIC DNA]</scope>
    <source>
        <strain evidence="8 9">RB68</strain>
    </source>
</reference>
<keyword evidence="9" id="KW-1185">Reference proteome</keyword>
<evidence type="ECO:0000259" key="6">
    <source>
        <dbReference type="Pfam" id="PF04542"/>
    </source>
</evidence>
<dbReference type="PANTHER" id="PTHR43133:SF50">
    <property type="entry name" value="ECF RNA POLYMERASE SIGMA FACTOR SIGM"/>
    <property type="match status" value="1"/>
</dbReference>
<evidence type="ECO:0000259" key="7">
    <source>
        <dbReference type="Pfam" id="PF08281"/>
    </source>
</evidence>
<dbReference type="AlphaFoldDB" id="A0A7K0BWS0"/>
<evidence type="ECO:0000256" key="1">
    <source>
        <dbReference type="ARBA" id="ARBA00010641"/>
    </source>
</evidence>
<dbReference type="InterPro" id="IPR013325">
    <property type="entry name" value="RNA_pol_sigma_r2"/>
</dbReference>
<comment type="similarity">
    <text evidence="1">Belongs to the sigma-70 factor family. ECF subfamily.</text>
</comment>
<dbReference type="Gene3D" id="1.10.1740.10">
    <property type="match status" value="1"/>
</dbReference>
<accession>A0A7K0BWS0</accession>
<dbReference type="InterPro" id="IPR007627">
    <property type="entry name" value="RNA_pol_sigma70_r2"/>
</dbReference>
<dbReference type="Pfam" id="PF08281">
    <property type="entry name" value="Sigma70_r4_2"/>
    <property type="match status" value="1"/>
</dbReference>
<dbReference type="Proteomes" id="UP000487268">
    <property type="component" value="Unassembled WGS sequence"/>
</dbReference>
<dbReference type="GO" id="GO:0003677">
    <property type="term" value="F:DNA binding"/>
    <property type="evidence" value="ECO:0007669"/>
    <property type="project" value="UniProtKB-KW"/>
</dbReference>